<comment type="similarity">
    <text evidence="7">Belongs to the shikimate kinase family.</text>
</comment>
<organism evidence="8 9">
    <name type="scientific">Desulfurella amilsii</name>
    <dbReference type="NCBI Taxonomy" id="1562698"/>
    <lineage>
        <taxon>Bacteria</taxon>
        <taxon>Pseudomonadati</taxon>
        <taxon>Campylobacterota</taxon>
        <taxon>Desulfurellia</taxon>
        <taxon>Desulfurellales</taxon>
        <taxon>Desulfurellaceae</taxon>
        <taxon>Desulfurella</taxon>
    </lineage>
</organism>
<keyword evidence="6 7" id="KW-0057">Aromatic amino acid biosynthesis</keyword>
<reference evidence="8 9" key="1">
    <citation type="journal article" date="2017" name="Front. Microbiol.">
        <title>Genome Sequence of Desulfurella amilsii Strain TR1 and Comparative Genomics of Desulfurellaceae Family.</title>
        <authorList>
            <person name="Florentino A.P."/>
            <person name="Stams A.J."/>
            <person name="Sanchez-Andrea I."/>
        </authorList>
    </citation>
    <scope>NUCLEOTIDE SEQUENCE [LARGE SCALE GENOMIC DNA]</scope>
    <source>
        <strain evidence="8 9">TR1</strain>
    </source>
</reference>
<keyword evidence="4 7" id="KW-0418">Kinase</keyword>
<keyword evidence="7" id="KW-0460">Magnesium</keyword>
<dbReference type="Pfam" id="PF01202">
    <property type="entry name" value="SKI"/>
    <property type="match status" value="1"/>
</dbReference>
<evidence type="ECO:0000256" key="5">
    <source>
        <dbReference type="ARBA" id="ARBA00022840"/>
    </source>
</evidence>
<dbReference type="PANTHER" id="PTHR21087">
    <property type="entry name" value="SHIKIMATE KINASE"/>
    <property type="match status" value="1"/>
</dbReference>
<feature type="binding site" evidence="7">
    <location>
        <position position="56"/>
    </location>
    <ligand>
        <name>substrate</name>
    </ligand>
</feature>
<dbReference type="PRINTS" id="PR01100">
    <property type="entry name" value="SHIKIMTKNASE"/>
</dbReference>
<dbReference type="Gene3D" id="3.40.50.300">
    <property type="entry name" value="P-loop containing nucleotide triphosphate hydrolases"/>
    <property type="match status" value="1"/>
</dbReference>
<name>A0A1X4XVZ5_9BACT</name>
<dbReference type="CDD" id="cd00464">
    <property type="entry name" value="SK"/>
    <property type="match status" value="1"/>
</dbReference>
<comment type="function">
    <text evidence="7">Catalyzes the specific phosphorylation of the 3-hydroxyl group of shikimic acid using ATP as a cosubstrate.</text>
</comment>
<gene>
    <name evidence="7" type="primary">aroK</name>
    <name evidence="8" type="ORF">DESAMIL20_1265</name>
</gene>
<evidence type="ECO:0000256" key="4">
    <source>
        <dbReference type="ARBA" id="ARBA00022777"/>
    </source>
</evidence>
<dbReference type="RefSeq" id="WP_086033947.1">
    <property type="nucleotide sequence ID" value="NZ_MDSU01000018.1"/>
</dbReference>
<accession>A0A1X4XVZ5</accession>
<dbReference type="EMBL" id="MDSU01000018">
    <property type="protein sequence ID" value="OSS41712.1"/>
    <property type="molecule type" value="Genomic_DNA"/>
</dbReference>
<evidence type="ECO:0000313" key="9">
    <source>
        <dbReference type="Proteomes" id="UP000194141"/>
    </source>
</evidence>
<evidence type="ECO:0000256" key="1">
    <source>
        <dbReference type="ARBA" id="ARBA00022605"/>
    </source>
</evidence>
<dbReference type="STRING" id="1562698.DESAMIL20_1265"/>
<feature type="binding site" evidence="7">
    <location>
        <position position="78"/>
    </location>
    <ligand>
        <name>substrate</name>
    </ligand>
</feature>
<comment type="pathway">
    <text evidence="7">Metabolic intermediate biosynthesis; chorismate biosynthesis; chorismate from D-erythrose 4-phosphate and phosphoenolpyruvate: step 5/7.</text>
</comment>
<evidence type="ECO:0000256" key="6">
    <source>
        <dbReference type="ARBA" id="ARBA00023141"/>
    </source>
</evidence>
<sequence>MNLILIGFMGSGKSTIGKLLAKQLNCEFVDTDVLIEKKMKIPIKKIFHLYGEYFFRRLERHILINTNPKNPFVLATGGGMPCFKNNIDIMKKKGTVVYLKIPKKHLFKTDNKNRPLFNKAQILLNKRKNCYAKADFTIENDKIKKTLKNIKKLMR</sequence>
<dbReference type="GO" id="GO:0000287">
    <property type="term" value="F:magnesium ion binding"/>
    <property type="evidence" value="ECO:0007669"/>
    <property type="project" value="UniProtKB-UniRule"/>
</dbReference>
<comment type="subunit">
    <text evidence="7">Monomer.</text>
</comment>
<dbReference type="EC" id="2.7.1.71" evidence="7"/>
<evidence type="ECO:0000256" key="2">
    <source>
        <dbReference type="ARBA" id="ARBA00022679"/>
    </source>
</evidence>
<dbReference type="HAMAP" id="MF_00109">
    <property type="entry name" value="Shikimate_kinase"/>
    <property type="match status" value="1"/>
</dbReference>
<keyword evidence="3 7" id="KW-0547">Nucleotide-binding</keyword>
<dbReference type="GO" id="GO:0009073">
    <property type="term" value="P:aromatic amino acid family biosynthetic process"/>
    <property type="evidence" value="ECO:0007669"/>
    <property type="project" value="UniProtKB-KW"/>
</dbReference>
<keyword evidence="1 7" id="KW-0028">Amino-acid biosynthesis</keyword>
<dbReference type="InterPro" id="IPR031322">
    <property type="entry name" value="Shikimate/glucono_kinase"/>
</dbReference>
<dbReference type="GO" id="GO:0005829">
    <property type="term" value="C:cytosol"/>
    <property type="evidence" value="ECO:0007669"/>
    <property type="project" value="TreeGrafter"/>
</dbReference>
<keyword evidence="5 7" id="KW-0067">ATP-binding</keyword>
<feature type="binding site" evidence="7">
    <location>
        <position position="14"/>
    </location>
    <ligand>
        <name>Mg(2+)</name>
        <dbReference type="ChEBI" id="CHEBI:18420"/>
    </ligand>
</feature>
<feature type="binding site" evidence="7">
    <location>
        <begin position="10"/>
        <end position="15"/>
    </location>
    <ligand>
        <name>ATP</name>
        <dbReference type="ChEBI" id="CHEBI:30616"/>
    </ligand>
</feature>
<comment type="caution">
    <text evidence="8">The sequence shown here is derived from an EMBL/GenBank/DDBJ whole genome shotgun (WGS) entry which is preliminary data.</text>
</comment>
<evidence type="ECO:0000313" key="8">
    <source>
        <dbReference type="EMBL" id="OSS41712.1"/>
    </source>
</evidence>
<dbReference type="SUPFAM" id="SSF52540">
    <property type="entry name" value="P-loop containing nucleoside triphosphate hydrolases"/>
    <property type="match status" value="1"/>
</dbReference>
<dbReference type="GO" id="GO:0004765">
    <property type="term" value="F:shikimate kinase activity"/>
    <property type="evidence" value="ECO:0007669"/>
    <property type="project" value="UniProtKB-UniRule"/>
</dbReference>
<dbReference type="UniPathway" id="UPA00053">
    <property type="reaction ID" value="UER00088"/>
</dbReference>
<keyword evidence="9" id="KW-1185">Reference proteome</keyword>
<protein>
    <recommendedName>
        <fullName evidence="7">Shikimate kinase</fullName>
        <shortName evidence="7">SK</shortName>
        <ecNumber evidence="7">2.7.1.71</ecNumber>
    </recommendedName>
</protein>
<dbReference type="Proteomes" id="UP000194141">
    <property type="component" value="Unassembled WGS sequence"/>
</dbReference>
<comment type="catalytic activity">
    <reaction evidence="7">
        <text>shikimate + ATP = 3-phosphoshikimate + ADP + H(+)</text>
        <dbReference type="Rhea" id="RHEA:13121"/>
        <dbReference type="ChEBI" id="CHEBI:15378"/>
        <dbReference type="ChEBI" id="CHEBI:30616"/>
        <dbReference type="ChEBI" id="CHEBI:36208"/>
        <dbReference type="ChEBI" id="CHEBI:145989"/>
        <dbReference type="ChEBI" id="CHEBI:456216"/>
        <dbReference type="EC" id="2.7.1.71"/>
    </reaction>
</comment>
<feature type="binding site" evidence="7">
    <location>
        <position position="127"/>
    </location>
    <ligand>
        <name>substrate</name>
    </ligand>
</feature>
<dbReference type="AlphaFoldDB" id="A0A1X4XVZ5"/>
<dbReference type="InterPro" id="IPR000623">
    <property type="entry name" value="Shikimate_kinase/TSH1"/>
</dbReference>
<comment type="subcellular location">
    <subcellularLocation>
        <location evidence="7">Cytoplasm</location>
    </subcellularLocation>
</comment>
<feature type="binding site" evidence="7">
    <location>
        <position position="32"/>
    </location>
    <ligand>
        <name>substrate</name>
    </ligand>
</feature>
<keyword evidence="7" id="KW-0963">Cytoplasm</keyword>
<dbReference type="PANTHER" id="PTHR21087:SF16">
    <property type="entry name" value="SHIKIMATE KINASE 1, CHLOROPLASTIC"/>
    <property type="match status" value="1"/>
</dbReference>
<keyword evidence="2 7" id="KW-0808">Transferase</keyword>
<feature type="binding site" evidence="7">
    <location>
        <position position="114"/>
    </location>
    <ligand>
        <name>ATP</name>
        <dbReference type="ChEBI" id="CHEBI:30616"/>
    </ligand>
</feature>
<comment type="cofactor">
    <cofactor evidence="7">
        <name>Mg(2+)</name>
        <dbReference type="ChEBI" id="CHEBI:18420"/>
    </cofactor>
    <text evidence="7">Binds 1 Mg(2+) ion per subunit.</text>
</comment>
<keyword evidence="7" id="KW-0479">Metal-binding</keyword>
<dbReference type="GO" id="GO:0009423">
    <property type="term" value="P:chorismate biosynthetic process"/>
    <property type="evidence" value="ECO:0007669"/>
    <property type="project" value="UniProtKB-UniRule"/>
</dbReference>
<dbReference type="OrthoDB" id="9800332at2"/>
<evidence type="ECO:0000256" key="3">
    <source>
        <dbReference type="ARBA" id="ARBA00022741"/>
    </source>
</evidence>
<dbReference type="GO" id="GO:0008652">
    <property type="term" value="P:amino acid biosynthetic process"/>
    <property type="evidence" value="ECO:0007669"/>
    <property type="project" value="UniProtKB-KW"/>
</dbReference>
<evidence type="ECO:0000256" key="7">
    <source>
        <dbReference type="HAMAP-Rule" id="MF_00109"/>
    </source>
</evidence>
<dbReference type="GO" id="GO:0005524">
    <property type="term" value="F:ATP binding"/>
    <property type="evidence" value="ECO:0007669"/>
    <property type="project" value="UniProtKB-UniRule"/>
</dbReference>
<proteinExistence type="inferred from homology"/>
<comment type="caution">
    <text evidence="7">Lacks conserved residue(s) required for the propagation of feature annotation.</text>
</comment>
<dbReference type="InterPro" id="IPR027417">
    <property type="entry name" value="P-loop_NTPase"/>
</dbReference>